<dbReference type="PANTHER" id="PTHR21256:SF2">
    <property type="entry name" value="HISTIDINE BIOSYNTHESIS TRIFUNCTIONAL PROTEIN"/>
    <property type="match status" value="1"/>
</dbReference>
<evidence type="ECO:0000256" key="4">
    <source>
        <dbReference type="ARBA" id="ARBA00022833"/>
    </source>
</evidence>
<dbReference type="Gene3D" id="3.40.50.1980">
    <property type="entry name" value="Nitrogenase molybdenum iron protein domain"/>
    <property type="match status" value="2"/>
</dbReference>
<keyword evidence="4" id="KW-0862">Zinc</keyword>
<keyword evidence="3" id="KW-0479">Metal-binding</keyword>
<organism evidence="8">
    <name type="scientific">freshwater metagenome</name>
    <dbReference type="NCBI Taxonomy" id="449393"/>
    <lineage>
        <taxon>unclassified sequences</taxon>
        <taxon>metagenomes</taxon>
        <taxon>ecological metagenomes</taxon>
    </lineage>
</organism>
<gene>
    <name evidence="6" type="ORF">UFOPK3164_01726</name>
    <name evidence="7" type="ORF">UFOPK3427_00017</name>
    <name evidence="8" type="ORF">UFOPK4112_01098</name>
</gene>
<dbReference type="PIRSF" id="PIRSF000099">
    <property type="entry name" value="Histidinol_dh"/>
    <property type="match status" value="1"/>
</dbReference>
<dbReference type="GO" id="GO:0005829">
    <property type="term" value="C:cytosol"/>
    <property type="evidence" value="ECO:0007669"/>
    <property type="project" value="TreeGrafter"/>
</dbReference>
<dbReference type="NCBIfam" id="TIGR00069">
    <property type="entry name" value="hisD"/>
    <property type="match status" value="1"/>
</dbReference>
<name>A0A6J7R604_9ZZZZ</name>
<protein>
    <submittedName>
        <fullName evidence="8">Unannotated protein</fullName>
    </submittedName>
</protein>
<dbReference type="GO" id="GO:0046872">
    <property type="term" value="F:metal ion binding"/>
    <property type="evidence" value="ECO:0007669"/>
    <property type="project" value="UniProtKB-KW"/>
</dbReference>
<evidence type="ECO:0000256" key="1">
    <source>
        <dbReference type="ARBA" id="ARBA00001947"/>
    </source>
</evidence>
<evidence type="ECO:0000256" key="3">
    <source>
        <dbReference type="ARBA" id="ARBA00022723"/>
    </source>
</evidence>
<dbReference type="FunFam" id="3.40.50.1980:FF:000001">
    <property type="entry name" value="Histidinol dehydrogenase"/>
    <property type="match status" value="1"/>
</dbReference>
<dbReference type="GO" id="GO:0051287">
    <property type="term" value="F:NAD binding"/>
    <property type="evidence" value="ECO:0007669"/>
    <property type="project" value="InterPro"/>
</dbReference>
<evidence type="ECO:0000256" key="2">
    <source>
        <dbReference type="ARBA" id="ARBA00010178"/>
    </source>
</evidence>
<dbReference type="FunFam" id="3.40.50.1980:FF:000026">
    <property type="entry name" value="Histidinol dehydrogenase"/>
    <property type="match status" value="1"/>
</dbReference>
<dbReference type="Pfam" id="PF00815">
    <property type="entry name" value="Histidinol_dh"/>
    <property type="match status" value="1"/>
</dbReference>
<dbReference type="InterPro" id="IPR022695">
    <property type="entry name" value="Histidinol_DH_monofunct"/>
</dbReference>
<keyword evidence="5" id="KW-0560">Oxidoreductase</keyword>
<sequence length="425" mass="44160">MLSIIDVRGQPASLSELLPKPGTPGGEVAESVAAIIGEVRTGGDAAVRRLTAEFDGVTRESLRISPDEISQAVARTPQALLQALTTAAERIRAYHAHEGGLASVFDDGLARVAHLDVPVDRAGCYAPGGRARYPSSVLMCAIPAQVAGVAEIVLCVPPNSQGSVDDVTLAAASIVGIDEVYAIGGAQAIAAMALGTESLRRVDVVVGPGNAFVAEAKRQLSGEVGVASAFAGPSEIVVIADSTTPPEFAAIDLLVQAEHGPDGMAWLITWDPGVAEAVEQAVTQMVADSPRRDDLLATMEKSGICVLVDGPRQAMEVSNIVAPEHLEILVEDYSELVGLVKAAGAVFCGLNAPASLGDYAVGPNHILPTNRSARFSSALRADDFRRHIHVVEVTSDGFATLGPLVEEIATAEGLTAHAESIRIRR</sequence>
<dbReference type="GO" id="GO:0000105">
    <property type="term" value="P:L-histidine biosynthetic process"/>
    <property type="evidence" value="ECO:0007669"/>
    <property type="project" value="InterPro"/>
</dbReference>
<dbReference type="AlphaFoldDB" id="A0A6J7R604"/>
<dbReference type="InterPro" id="IPR012131">
    <property type="entry name" value="Hstdl_DH"/>
</dbReference>
<dbReference type="EMBL" id="CAFBLT010000001">
    <property type="protein sequence ID" value="CAB4858141.1"/>
    <property type="molecule type" value="Genomic_DNA"/>
</dbReference>
<evidence type="ECO:0000313" key="6">
    <source>
        <dbReference type="EMBL" id="CAB4834688.1"/>
    </source>
</evidence>
<evidence type="ECO:0000313" key="8">
    <source>
        <dbReference type="EMBL" id="CAB5024168.1"/>
    </source>
</evidence>
<dbReference type="CDD" id="cd06572">
    <property type="entry name" value="Histidinol_dh"/>
    <property type="match status" value="1"/>
</dbReference>
<proteinExistence type="inferred from homology"/>
<evidence type="ECO:0000256" key="5">
    <source>
        <dbReference type="ARBA" id="ARBA00023002"/>
    </source>
</evidence>
<accession>A0A6J7R604</accession>
<comment type="cofactor">
    <cofactor evidence="1">
        <name>Zn(2+)</name>
        <dbReference type="ChEBI" id="CHEBI:29105"/>
    </cofactor>
</comment>
<dbReference type="EMBL" id="CAFBPM010000010">
    <property type="protein sequence ID" value="CAB5024168.1"/>
    <property type="molecule type" value="Genomic_DNA"/>
</dbReference>
<dbReference type="PANTHER" id="PTHR21256">
    <property type="entry name" value="HISTIDINOL DEHYDROGENASE HDH"/>
    <property type="match status" value="1"/>
</dbReference>
<reference evidence="8" key="1">
    <citation type="submission" date="2020-05" db="EMBL/GenBank/DDBJ databases">
        <authorList>
            <person name="Chiriac C."/>
            <person name="Salcher M."/>
            <person name="Ghai R."/>
            <person name="Kavagutti S V."/>
        </authorList>
    </citation>
    <scope>NUCLEOTIDE SEQUENCE</scope>
</reference>
<dbReference type="GO" id="GO:0004399">
    <property type="term" value="F:histidinol dehydrogenase activity"/>
    <property type="evidence" value="ECO:0007669"/>
    <property type="project" value="InterPro"/>
</dbReference>
<comment type="similarity">
    <text evidence="2">Belongs to the histidinol dehydrogenase family.</text>
</comment>
<evidence type="ECO:0000313" key="7">
    <source>
        <dbReference type="EMBL" id="CAB4858141.1"/>
    </source>
</evidence>
<dbReference type="EMBL" id="CAFABE010000139">
    <property type="protein sequence ID" value="CAB4834688.1"/>
    <property type="molecule type" value="Genomic_DNA"/>
</dbReference>
<dbReference type="PRINTS" id="PR00083">
    <property type="entry name" value="HOLDHDRGNASE"/>
</dbReference>
<dbReference type="Gene3D" id="1.20.5.1300">
    <property type="match status" value="1"/>
</dbReference>
<dbReference type="InterPro" id="IPR016161">
    <property type="entry name" value="Ald_DH/histidinol_DH"/>
</dbReference>
<dbReference type="SUPFAM" id="SSF53720">
    <property type="entry name" value="ALDH-like"/>
    <property type="match status" value="1"/>
</dbReference>